<dbReference type="InterPro" id="IPR008279">
    <property type="entry name" value="PEP-util_enz_mobile_dom"/>
</dbReference>
<comment type="similarity">
    <text evidence="4">Belongs to the PEP-utilizing enzyme family.</text>
</comment>
<dbReference type="SUPFAM" id="SSF52009">
    <property type="entry name" value="Phosphohistidine domain"/>
    <property type="match status" value="1"/>
</dbReference>
<dbReference type="Gene3D" id="3.30.470.20">
    <property type="entry name" value="ATP-grasp fold, B domain"/>
    <property type="match status" value="1"/>
</dbReference>
<dbReference type="GO" id="GO:0006094">
    <property type="term" value="P:gluconeogenesis"/>
    <property type="evidence" value="ECO:0007669"/>
    <property type="project" value="UniProtKB-UniPathway"/>
</dbReference>
<evidence type="ECO:0000259" key="16">
    <source>
        <dbReference type="Pfam" id="PF01326"/>
    </source>
</evidence>
<dbReference type="SUPFAM" id="SSF56059">
    <property type="entry name" value="Glutathione synthetase ATP-binding domain-like"/>
    <property type="match status" value="1"/>
</dbReference>
<comment type="function">
    <text evidence="2">Catalyzes the phosphorylation of pyruvate to phosphoenolpyruvate.</text>
</comment>
<dbReference type="GO" id="GO:0005524">
    <property type="term" value="F:ATP binding"/>
    <property type="evidence" value="ECO:0007669"/>
    <property type="project" value="UniProtKB-KW"/>
</dbReference>
<dbReference type="InterPro" id="IPR036637">
    <property type="entry name" value="Phosphohistidine_dom_sf"/>
</dbReference>
<evidence type="ECO:0000313" key="17">
    <source>
        <dbReference type="EMBL" id="KKS55374.1"/>
    </source>
</evidence>
<accession>A0A0G1A375</accession>
<evidence type="ECO:0000256" key="6">
    <source>
        <dbReference type="ARBA" id="ARBA00021623"/>
    </source>
</evidence>
<dbReference type="Proteomes" id="UP000034837">
    <property type="component" value="Unassembled WGS sequence"/>
</dbReference>
<comment type="pathway">
    <text evidence="3">Carbohydrate biosynthesis; gluconeogenesis.</text>
</comment>
<protein>
    <recommendedName>
        <fullName evidence="6">Phosphoenolpyruvate synthase</fullName>
        <ecNumber evidence="5">2.7.9.2</ecNumber>
    </recommendedName>
    <alternativeName>
        <fullName evidence="13">Pyruvate, water dikinase</fullName>
    </alternativeName>
</protein>
<gene>
    <name evidence="17" type="ORF">UV20_C0026G0005</name>
</gene>
<evidence type="ECO:0000259" key="15">
    <source>
        <dbReference type="Pfam" id="PF00391"/>
    </source>
</evidence>
<evidence type="ECO:0000256" key="5">
    <source>
        <dbReference type="ARBA" id="ARBA00011996"/>
    </source>
</evidence>
<dbReference type="PANTHER" id="PTHR43030">
    <property type="entry name" value="PHOSPHOENOLPYRUVATE SYNTHASE"/>
    <property type="match status" value="1"/>
</dbReference>
<feature type="domain" description="Pyruvate phosphate dikinase AMP/ATP-binding" evidence="16">
    <location>
        <begin position="16"/>
        <end position="320"/>
    </location>
</feature>
<evidence type="ECO:0000256" key="10">
    <source>
        <dbReference type="ARBA" id="ARBA00022777"/>
    </source>
</evidence>
<feature type="domain" description="PEP-utilising enzyme mobile" evidence="15">
    <location>
        <begin position="719"/>
        <end position="787"/>
    </location>
</feature>
<dbReference type="PROSITE" id="PS00370">
    <property type="entry name" value="PEP_ENZYMES_PHOS_SITE"/>
    <property type="match status" value="1"/>
</dbReference>
<organism evidence="17 18">
    <name type="scientific">Candidatus Magasanikbacteria bacterium GW2011_GWA2_42_32</name>
    <dbReference type="NCBI Taxonomy" id="1619039"/>
    <lineage>
        <taxon>Bacteria</taxon>
        <taxon>Candidatus Magasanikiibacteriota</taxon>
    </lineage>
</organism>
<comment type="cofactor">
    <cofactor evidence="1">
        <name>Mg(2+)</name>
        <dbReference type="ChEBI" id="CHEBI:18420"/>
    </cofactor>
</comment>
<reference evidence="17 18" key="1">
    <citation type="journal article" date="2015" name="Nature">
        <title>rRNA introns, odd ribosomes, and small enigmatic genomes across a large radiation of phyla.</title>
        <authorList>
            <person name="Brown C.T."/>
            <person name="Hug L.A."/>
            <person name="Thomas B.C."/>
            <person name="Sharon I."/>
            <person name="Castelle C.J."/>
            <person name="Singh A."/>
            <person name="Wilkins M.J."/>
            <person name="Williams K.H."/>
            <person name="Banfield J.F."/>
        </authorList>
    </citation>
    <scope>NUCLEOTIDE SEQUENCE [LARGE SCALE GENOMIC DNA]</scope>
</reference>
<dbReference type="EC" id="2.7.9.2" evidence="5"/>
<keyword evidence="11" id="KW-0067">ATP-binding</keyword>
<dbReference type="AlphaFoldDB" id="A0A0G1A375"/>
<dbReference type="Pfam" id="PF00391">
    <property type="entry name" value="PEP-utilizers"/>
    <property type="match status" value="1"/>
</dbReference>
<keyword evidence="12" id="KW-0460">Magnesium</keyword>
<dbReference type="Gene3D" id="3.50.30.10">
    <property type="entry name" value="Phosphohistidine domain"/>
    <property type="match status" value="1"/>
</dbReference>
<dbReference type="EMBL" id="LCDO01000026">
    <property type="protein sequence ID" value="KKS55374.1"/>
    <property type="molecule type" value="Genomic_DNA"/>
</dbReference>
<evidence type="ECO:0000256" key="7">
    <source>
        <dbReference type="ARBA" id="ARBA00022679"/>
    </source>
</evidence>
<keyword evidence="9" id="KW-0547">Nucleotide-binding</keyword>
<dbReference type="InterPro" id="IPR013815">
    <property type="entry name" value="ATP_grasp_subdomain_1"/>
</dbReference>
<evidence type="ECO:0000256" key="12">
    <source>
        <dbReference type="ARBA" id="ARBA00022842"/>
    </source>
</evidence>
<keyword evidence="10" id="KW-0418">Kinase</keyword>
<evidence type="ECO:0000256" key="3">
    <source>
        <dbReference type="ARBA" id="ARBA00004742"/>
    </source>
</evidence>
<dbReference type="GO" id="GO:0046872">
    <property type="term" value="F:metal ion binding"/>
    <property type="evidence" value="ECO:0007669"/>
    <property type="project" value="UniProtKB-KW"/>
</dbReference>
<dbReference type="PATRIC" id="fig|1619039.3.peg.1237"/>
<dbReference type="UniPathway" id="UPA00138"/>
<keyword evidence="7" id="KW-0808">Transferase</keyword>
<evidence type="ECO:0000256" key="8">
    <source>
        <dbReference type="ARBA" id="ARBA00022723"/>
    </source>
</evidence>
<sequence>MEIARDFRKLNKDSVSIAGGKGASLGEMTQAGIPVPPGFVVLSSTFDQFIKDSDLVQEIDAILSTVNHKEIHTVENASEQIQGLIKNATMPESIAEEIKKQFKNLNTKYVAVRSSATAEDGQEHAWAGQLDSFLNTTEKDLLEKVQHCWASLFTPRAIFYRFEKGLHTTQISVAVVVQKMVNSEISGIAFSVHPVTEDRNQLLIEAGFGLGEAIVSGQITPDSYVVEKEPRRIIDVNINTQTRALYRIKGGGNEWQTIPEPKASSQVLSEVQILELSNIILGIEKHYGFPCDIEWAFEASKFYVVQSRPITTLSPRTEQKDIIPDLKKFTLTFSRPQSVLRDEIAYTLFEKYTDIPHLRVMTVPLEGTNRAIYVDSVFAKQLFDFLISIISTTEGFDIHLKNYKKLTEDFESAGKEILKASSDKQELLALYKKALKVMAGLGDYAWMPIPIEKILVPKFIELLKKKLPDQWEEINHIVSSPVKLYGYQNMRLDICEAVISGQTSSEKLINKLVNRHKWQGEYAYVEPLCEEEYFKTEFAKLTAETAQQERGKILDEIKHNKKNLEKTMALIKDETLLLQARVINEYTYLRTDRVDLLKKLQVPVRGILDKVAEYLAEETGKPWTRIKVTNLLNSEIIDFLSGKFMPEMDSVIGRGSGVYYRTRDEVKVITDVATVQKIRDEMNTSTSGIIKGTIAFKGKVKGLVKMVFSKADISNVLLGDILVARTTMPEYTPAMEIASAFVTEEGGVTSHAAIIARELKKPCIVGTGNCTKILKDGDLVEVDANNGVVKIIEKAK</sequence>
<evidence type="ECO:0000256" key="9">
    <source>
        <dbReference type="ARBA" id="ARBA00022741"/>
    </source>
</evidence>
<evidence type="ECO:0000256" key="11">
    <source>
        <dbReference type="ARBA" id="ARBA00022840"/>
    </source>
</evidence>
<dbReference type="PANTHER" id="PTHR43030:SF1">
    <property type="entry name" value="PHOSPHOENOLPYRUVATE SYNTHASE"/>
    <property type="match status" value="1"/>
</dbReference>
<dbReference type="Gene3D" id="3.30.1490.20">
    <property type="entry name" value="ATP-grasp fold, A domain"/>
    <property type="match status" value="1"/>
</dbReference>
<dbReference type="Pfam" id="PF01326">
    <property type="entry name" value="PPDK_N"/>
    <property type="match status" value="1"/>
</dbReference>
<dbReference type="InterPro" id="IPR006319">
    <property type="entry name" value="PEP_synth"/>
</dbReference>
<evidence type="ECO:0000313" key="18">
    <source>
        <dbReference type="Proteomes" id="UP000034837"/>
    </source>
</evidence>
<proteinExistence type="inferred from homology"/>
<name>A0A0G1A375_9BACT</name>
<evidence type="ECO:0000256" key="14">
    <source>
        <dbReference type="ARBA" id="ARBA00047700"/>
    </source>
</evidence>
<dbReference type="InterPro" id="IPR002192">
    <property type="entry name" value="PPDK_AMP/ATP-bd"/>
</dbReference>
<evidence type="ECO:0000256" key="13">
    <source>
        <dbReference type="ARBA" id="ARBA00033470"/>
    </source>
</evidence>
<dbReference type="InterPro" id="IPR018274">
    <property type="entry name" value="PEP_util_AS"/>
</dbReference>
<dbReference type="GO" id="GO:0008986">
    <property type="term" value="F:pyruvate, water dikinase activity"/>
    <property type="evidence" value="ECO:0007669"/>
    <property type="project" value="UniProtKB-EC"/>
</dbReference>
<evidence type="ECO:0000256" key="1">
    <source>
        <dbReference type="ARBA" id="ARBA00001946"/>
    </source>
</evidence>
<evidence type="ECO:0000256" key="2">
    <source>
        <dbReference type="ARBA" id="ARBA00002988"/>
    </source>
</evidence>
<evidence type="ECO:0000256" key="4">
    <source>
        <dbReference type="ARBA" id="ARBA00007837"/>
    </source>
</evidence>
<comment type="caution">
    <text evidence="17">The sequence shown here is derived from an EMBL/GenBank/DDBJ whole genome shotgun (WGS) entry which is preliminary data.</text>
</comment>
<keyword evidence="8" id="KW-0479">Metal-binding</keyword>
<comment type="catalytic activity">
    <reaction evidence="14">
        <text>pyruvate + ATP + H2O = phosphoenolpyruvate + AMP + phosphate + 2 H(+)</text>
        <dbReference type="Rhea" id="RHEA:11364"/>
        <dbReference type="ChEBI" id="CHEBI:15361"/>
        <dbReference type="ChEBI" id="CHEBI:15377"/>
        <dbReference type="ChEBI" id="CHEBI:15378"/>
        <dbReference type="ChEBI" id="CHEBI:30616"/>
        <dbReference type="ChEBI" id="CHEBI:43474"/>
        <dbReference type="ChEBI" id="CHEBI:58702"/>
        <dbReference type="ChEBI" id="CHEBI:456215"/>
        <dbReference type="EC" id="2.7.9.2"/>
    </reaction>
</comment>